<dbReference type="InterPro" id="IPR006047">
    <property type="entry name" value="GH13_cat_dom"/>
</dbReference>
<comment type="similarity">
    <text evidence="2 9">Belongs to the glycosyl hydrolase 13 family.</text>
</comment>
<dbReference type="Gene3D" id="3.20.20.80">
    <property type="entry name" value="Glycosidases"/>
    <property type="match status" value="1"/>
</dbReference>
<feature type="active site" description="Nucleophile" evidence="7">
    <location>
        <position position="223"/>
    </location>
</feature>
<dbReference type="InterPro" id="IPR006046">
    <property type="entry name" value="Alpha_amylase"/>
</dbReference>
<reference evidence="12" key="1">
    <citation type="submission" date="2010-10" db="EMBL/GenBank/DDBJ databases">
        <title>The complete genome of Halanaerobium praevalens DSM 2228.</title>
        <authorList>
            <consortium name="US DOE Joint Genome Institute (JGI-PGF)"/>
            <person name="Lucas S."/>
            <person name="Copeland A."/>
            <person name="Lapidus A."/>
            <person name="Glavina del Rio T."/>
            <person name="Dalin E."/>
            <person name="Tice H."/>
            <person name="Bruce D."/>
            <person name="Goodwin L."/>
            <person name="Pitluck S."/>
            <person name="Kyrpides N."/>
            <person name="Mavromatis K."/>
            <person name="Ivanova N."/>
            <person name="Ovchinnikova G."/>
            <person name="Chertkov O."/>
            <person name="Detter J.C."/>
            <person name="Han C."/>
            <person name="Larimer F."/>
            <person name="Land M."/>
            <person name="Hauser L."/>
            <person name="Markowitz V."/>
            <person name="Cheng J.-F."/>
            <person name="Hugenholtz P."/>
            <person name="Woyke T."/>
            <person name="Wu D."/>
            <person name="Tindall B."/>
            <person name="Pomrenke H.G."/>
            <person name="Brambilla E."/>
            <person name="Klenk H.-P."/>
            <person name="Eisen J.A."/>
        </authorList>
    </citation>
    <scope>NUCLEOTIDE SEQUENCE [LARGE SCALE GENOMIC DNA]</scope>
    <source>
        <strain evidence="12">ATCC 33744 / DSM 2228 / GSL</strain>
    </source>
</reference>
<sequence>MENPIILQAFYWEMNTGQYAEDYPAEENLWNLLAKRAAEIADSGFDLLWLPPANKGAAGTDDVGYGTYDLWDLGEFEQKGTKRTKYGTKAELERAIKKLHQNNLKVIYDAVLNHRLGADAKENVELKEDGQAEVWTVFNFPGRKNKYSDLKLNWQVFDGVDWDERSKRAGKFLFKCKEWDDSYEEDYLMGADIDYENQVIRDDVIKWGKWLVNELDFDGFRFDASKHVDNSMIHDFIEEVNNSTDKDLLFIGEAWVNEEERLIDYLKTVDQAKLHVFDFPLRESFVQLMQGSLDLRWLGDHGLVNQADFKEKAVTFVENHDTERDGKNEYGTETIIKRKLQAYAYILMRKEGIPSVFWKDYYIHGLKAQLDKLISARKKFAYGPAYESEANDENTYSYIRAGKAEKPNSGLVMMITQHENGEIIEKKINTGQAETTYYDYTGNLAEKISTDQEAEAVFKVKASAEEGYSIWVPQVSE</sequence>
<dbReference type="EMBL" id="CP002175">
    <property type="protein sequence ID" value="ADO76356.1"/>
    <property type="molecule type" value="Genomic_DNA"/>
</dbReference>
<evidence type="ECO:0000259" key="10">
    <source>
        <dbReference type="SMART" id="SM00642"/>
    </source>
</evidence>
<evidence type="ECO:0000256" key="9">
    <source>
        <dbReference type="RuleBase" id="RU003615"/>
    </source>
</evidence>
<dbReference type="GO" id="GO:0004556">
    <property type="term" value="F:alpha-amylase activity"/>
    <property type="evidence" value="ECO:0007669"/>
    <property type="project" value="InterPro"/>
</dbReference>
<dbReference type="SUPFAM" id="SSF51011">
    <property type="entry name" value="Glycosyl hydrolase domain"/>
    <property type="match status" value="1"/>
</dbReference>
<gene>
    <name evidence="11" type="ordered locus">Hprae_0199</name>
</gene>
<evidence type="ECO:0000256" key="3">
    <source>
        <dbReference type="ARBA" id="ARBA00022723"/>
    </source>
</evidence>
<comment type="cofactor">
    <cofactor evidence="1">
        <name>Ca(2+)</name>
        <dbReference type="ChEBI" id="CHEBI:29108"/>
    </cofactor>
</comment>
<dbReference type="PIRSF" id="PIRSF001021">
    <property type="entry name" value="Alph-amls_thrmst"/>
    <property type="match status" value="1"/>
</dbReference>
<dbReference type="CDD" id="cd11318">
    <property type="entry name" value="AmyAc_bac_fung_AmyA"/>
    <property type="match status" value="1"/>
</dbReference>
<feature type="binding site" evidence="8">
    <location>
        <position position="194"/>
    </location>
    <ligand>
        <name>Ca(2+)</name>
        <dbReference type="ChEBI" id="CHEBI:29108"/>
        <label>2</label>
    </ligand>
</feature>
<feature type="binding site" evidence="8">
    <location>
        <position position="227"/>
    </location>
    <ligand>
        <name>Ca(2+)</name>
        <dbReference type="ChEBI" id="CHEBI:29108"/>
        <label>1</label>
    </ligand>
</feature>
<dbReference type="PANTHER" id="PTHR43447">
    <property type="entry name" value="ALPHA-AMYLASE"/>
    <property type="match status" value="1"/>
</dbReference>
<dbReference type="Gene3D" id="2.40.30.140">
    <property type="match status" value="1"/>
</dbReference>
<dbReference type="RefSeq" id="WP_014552391.1">
    <property type="nucleotide sequence ID" value="NC_017455.1"/>
</dbReference>
<dbReference type="eggNOG" id="COG0366">
    <property type="taxonomic scope" value="Bacteria"/>
</dbReference>
<keyword evidence="5" id="KW-0119">Carbohydrate metabolism</keyword>
<dbReference type="Proteomes" id="UP000006866">
    <property type="component" value="Chromosome"/>
</dbReference>
<dbReference type="NCBIfam" id="NF006969">
    <property type="entry name" value="PRK09441.1-2"/>
    <property type="match status" value="1"/>
</dbReference>
<dbReference type="GO" id="GO:0005509">
    <property type="term" value="F:calcium ion binding"/>
    <property type="evidence" value="ECO:0007669"/>
    <property type="project" value="InterPro"/>
</dbReference>
<feature type="binding site" evidence="8">
    <location>
        <position position="192"/>
    </location>
    <ligand>
        <name>Ca(2+)</name>
        <dbReference type="ChEBI" id="CHEBI:29108"/>
        <label>1</label>
    </ligand>
</feature>
<dbReference type="InterPro" id="IPR013776">
    <property type="entry name" value="A-amylase_thermo"/>
</dbReference>
<evidence type="ECO:0000256" key="8">
    <source>
        <dbReference type="PIRSR" id="PIRSR001021-2"/>
    </source>
</evidence>
<dbReference type="OrthoDB" id="9805159at2"/>
<dbReference type="InterPro" id="IPR013780">
    <property type="entry name" value="Glyco_hydro_b"/>
</dbReference>
<dbReference type="STRING" id="572479.Hprae_0199"/>
<evidence type="ECO:0000256" key="4">
    <source>
        <dbReference type="ARBA" id="ARBA00022801"/>
    </source>
</evidence>
<evidence type="ECO:0000313" key="11">
    <source>
        <dbReference type="EMBL" id="ADO76356.1"/>
    </source>
</evidence>
<evidence type="ECO:0000256" key="6">
    <source>
        <dbReference type="ARBA" id="ARBA00023295"/>
    </source>
</evidence>
<keyword evidence="6" id="KW-0326">Glycosidase</keyword>
<evidence type="ECO:0000313" key="12">
    <source>
        <dbReference type="Proteomes" id="UP000006866"/>
    </source>
</evidence>
<keyword evidence="3 8" id="KW-0479">Metal-binding</keyword>
<feature type="binding site" evidence="8">
    <location>
        <position position="158"/>
    </location>
    <ligand>
        <name>Ca(2+)</name>
        <dbReference type="ChEBI" id="CHEBI:29108"/>
        <label>2</label>
    </ligand>
</feature>
<dbReference type="PATRIC" id="fig|572479.3.peg.201"/>
<accession>E3DMN2</accession>
<dbReference type="Pfam" id="PF00128">
    <property type="entry name" value="Alpha-amylase"/>
    <property type="match status" value="1"/>
</dbReference>
<dbReference type="PRINTS" id="PR00110">
    <property type="entry name" value="ALPHAAMYLASE"/>
</dbReference>
<dbReference type="CAZy" id="GH13">
    <property type="family name" value="Glycoside Hydrolase Family 13"/>
</dbReference>
<reference evidence="11 12" key="2">
    <citation type="journal article" date="2011" name="Stand. Genomic Sci.">
        <title>Complete genome sequence of the extremely halophilic Halanaerobium praevalens type strain (GSL).</title>
        <authorList>
            <person name="Ivanova N."/>
            <person name="Sikorski J."/>
            <person name="Chertkov O."/>
            <person name="Nolan M."/>
            <person name="Lucas S."/>
            <person name="Hammon N."/>
            <person name="Deshpande S."/>
            <person name="Cheng J.F."/>
            <person name="Tapia R."/>
            <person name="Han C."/>
            <person name="Goodwin L."/>
            <person name="Pitluck S."/>
            <person name="Huntemann M."/>
            <person name="Liolios K."/>
            <person name="Pagani I."/>
            <person name="Mavromatis K."/>
            <person name="Ovchinikova G."/>
            <person name="Pati A."/>
            <person name="Chen A."/>
            <person name="Palaniappan K."/>
            <person name="Land M."/>
            <person name="Hauser L."/>
            <person name="Brambilla E.M."/>
            <person name="Kannan K.P."/>
            <person name="Rohde M."/>
            <person name="Tindall B.J."/>
            <person name="Goker M."/>
            <person name="Detter J.C."/>
            <person name="Woyke T."/>
            <person name="Bristow J."/>
            <person name="Eisen J.A."/>
            <person name="Markowitz V."/>
            <person name="Hugenholtz P."/>
            <person name="Kyrpides N.C."/>
            <person name="Klenk H.P."/>
            <person name="Lapidus A."/>
        </authorList>
    </citation>
    <scope>NUCLEOTIDE SEQUENCE [LARGE SCALE GENOMIC DNA]</scope>
    <source>
        <strain evidence="12">ATCC 33744 / DSM 2228 / GSL</strain>
    </source>
</reference>
<feature type="domain" description="Glycosyl hydrolase family 13 catalytic" evidence="10">
    <location>
        <begin position="4"/>
        <end position="377"/>
    </location>
</feature>
<organism evidence="11 12">
    <name type="scientific">Halanaerobium praevalens (strain ATCC 33744 / DSM 2228 / GSL)</name>
    <dbReference type="NCBI Taxonomy" id="572479"/>
    <lineage>
        <taxon>Bacteria</taxon>
        <taxon>Bacillati</taxon>
        <taxon>Bacillota</taxon>
        <taxon>Clostridia</taxon>
        <taxon>Halanaerobiales</taxon>
        <taxon>Halanaerobiaceae</taxon>
        <taxon>Halanaerobium</taxon>
    </lineage>
</organism>
<dbReference type="AlphaFoldDB" id="E3DMN2"/>
<feature type="active site" description="Proton donor" evidence="7">
    <location>
        <position position="253"/>
    </location>
</feature>
<dbReference type="GO" id="GO:0005975">
    <property type="term" value="P:carbohydrate metabolic process"/>
    <property type="evidence" value="ECO:0007669"/>
    <property type="project" value="InterPro"/>
</dbReference>
<feature type="binding site" evidence="8">
    <location>
        <position position="113"/>
    </location>
    <ligand>
        <name>Ca(2+)</name>
        <dbReference type="ChEBI" id="CHEBI:29108"/>
        <label>1</label>
    </ligand>
</feature>
<name>E3DMN2_HALPG</name>
<dbReference type="InterPro" id="IPR017853">
    <property type="entry name" value="GH"/>
</dbReference>
<feature type="binding site" evidence="8">
    <location>
        <position position="180"/>
    </location>
    <ligand>
        <name>Ca(2+)</name>
        <dbReference type="ChEBI" id="CHEBI:29108"/>
        <label>2</label>
    </ligand>
</feature>
<feature type="binding site" evidence="8">
    <location>
        <position position="291"/>
    </location>
    <ligand>
        <name>Ca(2+)</name>
        <dbReference type="ChEBI" id="CHEBI:29108"/>
        <label>3</label>
    </ligand>
</feature>
<dbReference type="SMART" id="SM00642">
    <property type="entry name" value="Aamy"/>
    <property type="match status" value="1"/>
</dbReference>
<feature type="binding site" evidence="8">
    <location>
        <position position="186"/>
    </location>
    <ligand>
        <name>Ca(2+)</name>
        <dbReference type="ChEBI" id="CHEBI:29108"/>
        <label>1</label>
    </ligand>
</feature>
<dbReference type="Gene3D" id="2.60.40.1180">
    <property type="entry name" value="Golgi alpha-mannosidase II"/>
    <property type="match status" value="1"/>
</dbReference>
<keyword evidence="12" id="KW-1185">Reference proteome</keyword>
<dbReference type="HOGENOM" id="CLU_024572_2_0_9"/>
<evidence type="ECO:0000256" key="7">
    <source>
        <dbReference type="PIRSR" id="PIRSR001021-1"/>
    </source>
</evidence>
<keyword evidence="8" id="KW-0106">Calcium</keyword>
<dbReference type="KEGG" id="hpk:Hprae_0199"/>
<evidence type="ECO:0000256" key="1">
    <source>
        <dbReference type="ARBA" id="ARBA00001913"/>
    </source>
</evidence>
<keyword evidence="4" id="KW-0378">Hydrolase</keyword>
<dbReference type="SUPFAM" id="SSF51445">
    <property type="entry name" value="(Trans)glycosidases"/>
    <property type="match status" value="1"/>
</dbReference>
<proteinExistence type="inferred from homology"/>
<evidence type="ECO:0000256" key="2">
    <source>
        <dbReference type="ARBA" id="ARBA00008061"/>
    </source>
</evidence>
<protein>
    <submittedName>
        <fullName evidence="11">Alpha amylase catalytic region</fullName>
    </submittedName>
</protein>
<evidence type="ECO:0000256" key="5">
    <source>
        <dbReference type="ARBA" id="ARBA00023277"/>
    </source>
</evidence>